<evidence type="ECO:0000313" key="5">
    <source>
        <dbReference type="Proteomes" id="UP000663844"/>
    </source>
</evidence>
<dbReference type="CDD" id="cd22823">
    <property type="entry name" value="Gal_Rha_Lectin"/>
    <property type="match status" value="1"/>
</dbReference>
<dbReference type="AlphaFoldDB" id="A0A818YM75"/>
<feature type="transmembrane region" description="Helical" evidence="2">
    <location>
        <begin position="390"/>
        <end position="414"/>
    </location>
</feature>
<feature type="compositionally biased region" description="Polar residues" evidence="1">
    <location>
        <begin position="460"/>
        <end position="488"/>
    </location>
</feature>
<organism evidence="4 5">
    <name type="scientific">Adineta steineri</name>
    <dbReference type="NCBI Taxonomy" id="433720"/>
    <lineage>
        <taxon>Eukaryota</taxon>
        <taxon>Metazoa</taxon>
        <taxon>Spiralia</taxon>
        <taxon>Gnathifera</taxon>
        <taxon>Rotifera</taxon>
        <taxon>Eurotatoria</taxon>
        <taxon>Bdelloidea</taxon>
        <taxon>Adinetida</taxon>
        <taxon>Adinetidae</taxon>
        <taxon>Adineta</taxon>
    </lineage>
</organism>
<evidence type="ECO:0000256" key="1">
    <source>
        <dbReference type="SAM" id="MobiDB-lite"/>
    </source>
</evidence>
<feature type="region of interest" description="Disordered" evidence="1">
    <location>
        <begin position="432"/>
        <end position="488"/>
    </location>
</feature>
<keyword evidence="2" id="KW-0812">Transmembrane</keyword>
<keyword evidence="2" id="KW-1133">Transmembrane helix</keyword>
<dbReference type="SUPFAM" id="SSF49854">
    <property type="entry name" value="Spermadhesin, CUB domain"/>
    <property type="match status" value="1"/>
</dbReference>
<sequence length="637" mass="73100">MLMNILFVLFIFLISNSYSYNTNPTSYLCTESLTEIPQTLPSCLPGYIIDVENVFYESTVDNSCSGTTLCRVENKNSLQFACNRKRRCNVNIDNLRFHINSTCGTTIRFYTKYRCLPVIQEQNDHLCEPLSSSRRLALGDIKLECQRNYRLHITSALIGISIKKQDELTKNHFKCNKDTQTVCNSYVPNAYRDVCDNPLRPTYDDHCTIKYNERPALKDCPYGMASNFSLVEYLCIPGYGITEDLPRFDICSNEIPKRIPNDRGLLHSPNYPQDVGQYLSCNKQLYVPRQSRLRLFMLEKSIEYSHVLNINFLNNIRTLAVNELLDINITQRNDEIAQFELKTNHLGGGKFLLYFQIDSRLSEYAPFDLDPDRRLDGNIKHGKTSLKRQWGIVIGCIIGLLLLLLLLATIFIIFRITKRRRERSLKYLKSDDDHRERLSVPKPSSSNTHHHHHQVEQPYLASSSPAILPLTSSSNHNRPHSASSTTSSIIVHQINDGQSDRESLIKPTGQIQSHSNADIDNFYEEIKEQQQQTALALGLNTSKGDILNPYLEAKCFEQKKPLFQGNTHPSTQPIRDHHENDSHYQHPISSTDRILSNEPIKPKKRPPPKIPTQRMDIQHPEPSAPPLHIIEDNNNEN</sequence>
<feature type="compositionally biased region" description="Polar residues" evidence="1">
    <location>
        <begin position="564"/>
        <end position="573"/>
    </location>
</feature>
<accession>A0A818YM75</accession>
<comment type="caution">
    <text evidence="4">The sequence shown here is derived from an EMBL/GenBank/DDBJ whole genome shotgun (WGS) entry which is preliminary data.</text>
</comment>
<proteinExistence type="predicted"/>
<dbReference type="EMBL" id="CAJOAZ010001022">
    <property type="protein sequence ID" value="CAF3751725.1"/>
    <property type="molecule type" value="Genomic_DNA"/>
</dbReference>
<dbReference type="InterPro" id="IPR035914">
    <property type="entry name" value="Sperma_CUB_dom_sf"/>
</dbReference>
<dbReference type="InterPro" id="IPR043159">
    <property type="entry name" value="Lectin_gal-bd_sf"/>
</dbReference>
<dbReference type="Gene3D" id="2.60.120.740">
    <property type="match status" value="1"/>
</dbReference>
<dbReference type="Proteomes" id="UP000663844">
    <property type="component" value="Unassembled WGS sequence"/>
</dbReference>
<reference evidence="4" key="1">
    <citation type="submission" date="2021-02" db="EMBL/GenBank/DDBJ databases">
        <authorList>
            <person name="Nowell W R."/>
        </authorList>
    </citation>
    <scope>NUCLEOTIDE SEQUENCE</scope>
</reference>
<feature type="compositionally biased region" description="Basic and acidic residues" evidence="1">
    <location>
        <begin position="574"/>
        <end position="584"/>
    </location>
</feature>
<keyword evidence="2" id="KW-0472">Membrane</keyword>
<evidence type="ECO:0008006" key="6">
    <source>
        <dbReference type="Google" id="ProtNLM"/>
    </source>
</evidence>
<evidence type="ECO:0000313" key="4">
    <source>
        <dbReference type="EMBL" id="CAF3751725.1"/>
    </source>
</evidence>
<protein>
    <recommendedName>
        <fullName evidence="6">CUB domain-containing protein</fullName>
    </recommendedName>
</protein>
<gene>
    <name evidence="4" type="ORF">OXD698_LOCUS15494</name>
</gene>
<feature type="signal peptide" evidence="3">
    <location>
        <begin position="1"/>
        <end position="19"/>
    </location>
</feature>
<feature type="chain" id="PRO_5033015992" description="CUB domain-containing protein" evidence="3">
    <location>
        <begin position="20"/>
        <end position="637"/>
    </location>
</feature>
<feature type="region of interest" description="Disordered" evidence="1">
    <location>
        <begin position="562"/>
        <end position="637"/>
    </location>
</feature>
<evidence type="ECO:0000256" key="3">
    <source>
        <dbReference type="SAM" id="SignalP"/>
    </source>
</evidence>
<name>A0A818YM75_9BILA</name>
<keyword evidence="3" id="KW-0732">Signal</keyword>
<evidence type="ECO:0000256" key="2">
    <source>
        <dbReference type="SAM" id="Phobius"/>
    </source>
</evidence>